<reference evidence="1 2" key="1">
    <citation type="submission" date="2016-01" db="EMBL/GenBank/DDBJ databases">
        <title>The draft genome sequence of Aquimarina sp. RZW4-3-2.</title>
        <authorList>
            <person name="Wang Y."/>
        </authorList>
    </citation>
    <scope>NUCLEOTIDE SEQUENCE [LARGE SCALE GENOMIC DNA]</scope>
    <source>
        <strain evidence="1 2">RZW4-3-2</strain>
    </source>
</reference>
<keyword evidence="2" id="KW-1185">Reference proteome</keyword>
<dbReference type="InterPro" id="IPR019619">
    <property type="entry name" value="DUF2490"/>
</dbReference>
<dbReference type="RefSeq" id="WP_157766194.1">
    <property type="nucleotide sequence ID" value="NZ_CANLSS010000004.1"/>
</dbReference>
<proteinExistence type="predicted"/>
<dbReference type="EMBL" id="LQRT01000046">
    <property type="protein sequence ID" value="KZS38690.1"/>
    <property type="molecule type" value="Genomic_DNA"/>
</dbReference>
<evidence type="ECO:0000313" key="1">
    <source>
        <dbReference type="EMBL" id="KZS38690.1"/>
    </source>
</evidence>
<dbReference type="STRING" id="1642818.AWE51_13960"/>
<name>A0A162XKG8_9FLAO</name>
<evidence type="ECO:0000313" key="2">
    <source>
        <dbReference type="Proteomes" id="UP000076715"/>
    </source>
</evidence>
<dbReference type="OrthoDB" id="1121653at2"/>
<comment type="caution">
    <text evidence="1">The sequence shown here is derived from an EMBL/GenBank/DDBJ whole genome shotgun (WGS) entry which is preliminary data.</text>
</comment>
<accession>A0A162XKG8</accession>
<evidence type="ECO:0008006" key="3">
    <source>
        <dbReference type="Google" id="ProtNLM"/>
    </source>
</evidence>
<gene>
    <name evidence="1" type="ORF">AWE51_13960</name>
</gene>
<dbReference type="AlphaFoldDB" id="A0A162XKG8"/>
<sequence>MIYSFSWSQSTFTSGLLPRIRISSKLTNTIKWVNGIESRQLFTDNTKKNSFDYVLTDISSLASFKIGHNSSLNGGYLLRIEDNQVTHRTIQQYSFVYSYHAIRVGHRFVTDQTFSTTTLPKYRGRYRVTLEKPLNGDKINPNEFYIKLSNEYLFSYQDSKLDIELRVLPFLGYELNLKNKIEAGIDYRLSKFINSDPKNTLWFTINWFYTIQNPKNKK</sequence>
<protein>
    <recommendedName>
        <fullName evidence="3">DUF2490 domain-containing protein</fullName>
    </recommendedName>
</protein>
<organism evidence="1 2">
    <name type="scientific">Aquimarina aggregata</name>
    <dbReference type="NCBI Taxonomy" id="1642818"/>
    <lineage>
        <taxon>Bacteria</taxon>
        <taxon>Pseudomonadati</taxon>
        <taxon>Bacteroidota</taxon>
        <taxon>Flavobacteriia</taxon>
        <taxon>Flavobacteriales</taxon>
        <taxon>Flavobacteriaceae</taxon>
        <taxon>Aquimarina</taxon>
    </lineage>
</organism>
<dbReference type="Proteomes" id="UP000076715">
    <property type="component" value="Unassembled WGS sequence"/>
</dbReference>
<dbReference type="Pfam" id="PF10677">
    <property type="entry name" value="DUF2490"/>
    <property type="match status" value="1"/>
</dbReference>